<reference evidence="1" key="2">
    <citation type="submission" date="2014-07" db="EMBL/GenBank/DDBJ databases">
        <authorList>
            <person name="Hull J."/>
        </authorList>
    </citation>
    <scope>NUCLEOTIDE SEQUENCE</scope>
</reference>
<sequence>TRTAKKAYYEKRAIAKRICRRKKRQFEAAKLEKLTETYHCGCPRRFFLGVRSFKEGYKPRTEFLKNAEGNLLTDKEDIKEEWVRHFQQLLNRSETDQEAQDRRLLDMTLQDTEVGDEDVPPDMEDIVEIINGLKNNKSPGVDGVAAELLK</sequence>
<proteinExistence type="predicted"/>
<dbReference type="AlphaFoldDB" id="A0A0A9WNQ2"/>
<name>A0A0A9WNQ2_LYGHE</name>
<dbReference type="EMBL" id="GBHO01034548">
    <property type="protein sequence ID" value="JAG09056.1"/>
    <property type="molecule type" value="Transcribed_RNA"/>
</dbReference>
<evidence type="ECO:0000313" key="1">
    <source>
        <dbReference type="EMBL" id="JAG09056.1"/>
    </source>
</evidence>
<gene>
    <name evidence="1" type="primary">Pol_1</name>
    <name evidence="1" type="ORF">CM83_103613</name>
</gene>
<feature type="non-terminal residue" evidence="1">
    <location>
        <position position="150"/>
    </location>
</feature>
<protein>
    <submittedName>
        <fullName evidence="1">Retrovirus-related Pol polyprotein LINE-1</fullName>
    </submittedName>
</protein>
<feature type="non-terminal residue" evidence="1">
    <location>
        <position position="1"/>
    </location>
</feature>
<reference evidence="1" key="1">
    <citation type="journal article" date="2014" name="PLoS ONE">
        <title>Transcriptome-Based Identification of ABC Transporters in the Western Tarnished Plant Bug Lygus hesperus.</title>
        <authorList>
            <person name="Hull J.J."/>
            <person name="Chaney K."/>
            <person name="Geib S.M."/>
            <person name="Fabrick J.A."/>
            <person name="Brent C.S."/>
            <person name="Walsh D."/>
            <person name="Lavine L.C."/>
        </authorList>
    </citation>
    <scope>NUCLEOTIDE SEQUENCE</scope>
</reference>
<organism evidence="1">
    <name type="scientific">Lygus hesperus</name>
    <name type="common">Western plant bug</name>
    <dbReference type="NCBI Taxonomy" id="30085"/>
    <lineage>
        <taxon>Eukaryota</taxon>
        <taxon>Metazoa</taxon>
        <taxon>Ecdysozoa</taxon>
        <taxon>Arthropoda</taxon>
        <taxon>Hexapoda</taxon>
        <taxon>Insecta</taxon>
        <taxon>Pterygota</taxon>
        <taxon>Neoptera</taxon>
        <taxon>Paraneoptera</taxon>
        <taxon>Hemiptera</taxon>
        <taxon>Heteroptera</taxon>
        <taxon>Panheteroptera</taxon>
        <taxon>Cimicomorpha</taxon>
        <taxon>Miridae</taxon>
        <taxon>Mirini</taxon>
        <taxon>Lygus</taxon>
    </lineage>
</organism>
<accession>A0A0A9WNQ2</accession>